<dbReference type="EMBL" id="VOGC01000002">
    <property type="protein sequence ID" value="MQN01026.1"/>
    <property type="molecule type" value="Genomic_DNA"/>
</dbReference>
<organism evidence="1 2">
    <name type="scientific">Candidatus Weimeria bifida</name>
    <dbReference type="NCBI Taxonomy" id="2599074"/>
    <lineage>
        <taxon>Bacteria</taxon>
        <taxon>Bacillati</taxon>
        <taxon>Bacillota</taxon>
        <taxon>Clostridia</taxon>
        <taxon>Lachnospirales</taxon>
        <taxon>Lachnospiraceae</taxon>
        <taxon>Candidatus Weimeria</taxon>
    </lineage>
</organism>
<dbReference type="Pfam" id="PF11187">
    <property type="entry name" value="Mbeg1-like"/>
    <property type="match status" value="1"/>
</dbReference>
<accession>A0A6N7IZJ1</accession>
<protein>
    <submittedName>
        <fullName evidence="1">DUF2974 domain-containing protein</fullName>
    </submittedName>
</protein>
<dbReference type="Proteomes" id="UP000460257">
    <property type="component" value="Unassembled WGS sequence"/>
</dbReference>
<dbReference type="SUPFAM" id="SSF53474">
    <property type="entry name" value="alpha/beta-Hydrolases"/>
    <property type="match status" value="1"/>
</dbReference>
<dbReference type="InterPro" id="IPR024499">
    <property type="entry name" value="Mbeg1-like"/>
</dbReference>
<keyword evidence="2" id="KW-1185">Reference proteome</keyword>
<evidence type="ECO:0000313" key="1">
    <source>
        <dbReference type="EMBL" id="MQN01026.1"/>
    </source>
</evidence>
<comment type="caution">
    <text evidence="1">The sequence shown here is derived from an EMBL/GenBank/DDBJ whole genome shotgun (WGS) entry which is preliminary data.</text>
</comment>
<gene>
    <name evidence="1" type="ORF">FRC54_03410</name>
</gene>
<proteinExistence type="predicted"/>
<dbReference type="Gene3D" id="3.40.50.1820">
    <property type="entry name" value="alpha/beta hydrolase"/>
    <property type="match status" value="1"/>
</dbReference>
<dbReference type="AlphaFoldDB" id="A0A6N7IZJ1"/>
<dbReference type="InterPro" id="IPR029058">
    <property type="entry name" value="AB_hydrolase_fold"/>
</dbReference>
<sequence length="378" mass="42847">MANIMDYLDWRADVPFSVSPYNEVDNLIFSTMAYIDFDGVVPGFERDRPLSIREVNARYWRKHSHAEIQDRKAFVSDAPFILEKMTGSRRYRKLKMLHYINSVNEDMSLQVSAITILPGDGSVYVAYRGTDDTLIGWKEDFLFAYKDMTVGQKEAVDYLDRTTDCLPDDMPLYVGGHSKGGNFAVFAAAFCRQAVRDRIKTVYSNDGPGFVQEVVKTDEYQSIEHKMIKYTPEFELIGGLMVDDSESVIVKSDSTGAYQHDPFSWQVLRDHFVLADSHSTQSVVLNDALGRWVSKETPEKREEFINILFGLFKEAGVTKASELGKNRIKTSIAMMNALRKLPADDRATFLSILKDLARSSGSALRDAILDVETKSNTW</sequence>
<evidence type="ECO:0000313" key="2">
    <source>
        <dbReference type="Proteomes" id="UP000460257"/>
    </source>
</evidence>
<reference evidence="1" key="1">
    <citation type="journal article" date="2020" name="Appl. Environ. Microbiol.">
        <title>Medium-Chain Fatty Acid Synthesis by 'Candidatus Weimeria bifida' gen. nov., sp. nov., and 'Candidatus Pseudoramibacter fermentans' sp. nov.</title>
        <authorList>
            <person name="Scarborough M.J."/>
            <person name="Myers K.S."/>
            <person name="Donohue T.J."/>
            <person name="Noguera D.R."/>
        </authorList>
    </citation>
    <scope>NUCLEOTIDE SEQUENCE</scope>
    <source>
        <strain evidence="1">LCO1.1</strain>
    </source>
</reference>
<name>A0A6N7IZJ1_9FIRM</name>